<dbReference type="RefSeq" id="WP_043592495.1">
    <property type="nucleotide sequence ID" value="NZ_CP031968.1"/>
</dbReference>
<dbReference type="KEGG" id="crz:D1345_00225"/>
<feature type="transmembrane region" description="Helical" evidence="4">
    <location>
        <begin position="101"/>
        <end position="122"/>
    </location>
</feature>
<proteinExistence type="predicted"/>
<dbReference type="InterPro" id="IPR011701">
    <property type="entry name" value="MFS"/>
</dbReference>
<dbReference type="PANTHER" id="PTHR42910">
    <property type="entry name" value="TRANSPORTER SCO4007-RELATED"/>
    <property type="match status" value="1"/>
</dbReference>
<dbReference type="SUPFAM" id="SSF103473">
    <property type="entry name" value="MFS general substrate transporter"/>
    <property type="match status" value="1"/>
</dbReference>
<dbReference type="PANTHER" id="PTHR42910:SF1">
    <property type="entry name" value="MAJOR FACILITATOR SUPERFAMILY (MFS) PROFILE DOMAIN-CONTAINING PROTEIN"/>
    <property type="match status" value="1"/>
</dbReference>
<accession>A0AAD0RNT9</accession>
<gene>
    <name evidence="6" type="ORF">D1345_00225</name>
</gene>
<evidence type="ECO:0000259" key="5">
    <source>
        <dbReference type="PROSITE" id="PS50850"/>
    </source>
</evidence>
<organism evidence="6 7">
    <name type="scientific">Chromobacterium rhizoryzae</name>
    <dbReference type="NCBI Taxonomy" id="1778675"/>
    <lineage>
        <taxon>Bacteria</taxon>
        <taxon>Pseudomonadati</taxon>
        <taxon>Pseudomonadota</taxon>
        <taxon>Betaproteobacteria</taxon>
        <taxon>Neisseriales</taxon>
        <taxon>Chromobacteriaceae</taxon>
        <taxon>Chromobacterium</taxon>
    </lineage>
</organism>
<feature type="transmembrane region" description="Helical" evidence="4">
    <location>
        <begin position="165"/>
        <end position="184"/>
    </location>
</feature>
<evidence type="ECO:0000256" key="2">
    <source>
        <dbReference type="ARBA" id="ARBA00022989"/>
    </source>
</evidence>
<feature type="transmembrane region" description="Helical" evidence="4">
    <location>
        <begin position="134"/>
        <end position="153"/>
    </location>
</feature>
<feature type="transmembrane region" description="Helical" evidence="4">
    <location>
        <begin position="272"/>
        <end position="293"/>
    </location>
</feature>
<feature type="transmembrane region" description="Helical" evidence="4">
    <location>
        <begin position="47"/>
        <end position="65"/>
    </location>
</feature>
<evidence type="ECO:0000256" key="1">
    <source>
        <dbReference type="ARBA" id="ARBA00022692"/>
    </source>
</evidence>
<feature type="transmembrane region" description="Helical" evidence="4">
    <location>
        <begin position="364"/>
        <end position="383"/>
    </location>
</feature>
<protein>
    <submittedName>
        <fullName evidence="6">MFS transporter</fullName>
    </submittedName>
</protein>
<dbReference type="Pfam" id="PF07690">
    <property type="entry name" value="MFS_1"/>
    <property type="match status" value="1"/>
</dbReference>
<dbReference type="InterPro" id="IPR020846">
    <property type="entry name" value="MFS_dom"/>
</dbReference>
<evidence type="ECO:0000313" key="7">
    <source>
        <dbReference type="Proteomes" id="UP000259465"/>
    </source>
</evidence>
<dbReference type="EMBL" id="CP031968">
    <property type="protein sequence ID" value="AXT44730.1"/>
    <property type="molecule type" value="Genomic_DNA"/>
</dbReference>
<dbReference type="PROSITE" id="PS50850">
    <property type="entry name" value="MFS"/>
    <property type="match status" value="1"/>
</dbReference>
<feature type="domain" description="Major facilitator superfamily (MFS) profile" evidence="5">
    <location>
        <begin position="8"/>
        <end position="389"/>
    </location>
</feature>
<keyword evidence="2 4" id="KW-1133">Transmembrane helix</keyword>
<keyword evidence="3 4" id="KW-0472">Membrane</keyword>
<keyword evidence="7" id="KW-1185">Reference proteome</keyword>
<sequence>MTSQNALSRWALTLYCLATGFSVAAVVYHQSMTQLIAVSFGLSADSLWGLSVATQFGYGAGLVLGLPLGDMIAPRRLIPAAMLALGVVLLLVGIAPSPWLMVLLCGLAGLLSIAGQLLLAYSAKALAAEQRGRVVGSLLTSLFAGLLLARVLAGWGGEHIGWRGIYLTVGALTFVIGLALRGCIGEVPLAGQLRYGRMLSQQGALWLKLPELRRLALVAACFFAASNGIWANLSSLTHSTLNWNAGQTGLLAFTSIAALRAPWLAQWLQRRLDWHGVIALLGVGIAATSLAGVWLGSQVLMIVAFLMVTDLGVRSVQTIAQGRVLGIDPAAASRLNSLFMTVFFFGAALGSWLGGIAIHRLGWAGMYLFPAACAAAGLLFLSWRNPALRFARA</sequence>
<name>A0AAD0RNT9_9NEIS</name>
<evidence type="ECO:0000256" key="3">
    <source>
        <dbReference type="ARBA" id="ARBA00023136"/>
    </source>
</evidence>
<feature type="transmembrane region" description="Helical" evidence="4">
    <location>
        <begin position="215"/>
        <end position="233"/>
    </location>
</feature>
<dbReference type="Proteomes" id="UP000259465">
    <property type="component" value="Chromosome"/>
</dbReference>
<dbReference type="InterPro" id="IPR036259">
    <property type="entry name" value="MFS_trans_sf"/>
</dbReference>
<dbReference type="GeneID" id="58557748"/>
<feature type="transmembrane region" description="Helical" evidence="4">
    <location>
        <begin position="7"/>
        <end position="27"/>
    </location>
</feature>
<evidence type="ECO:0000256" key="4">
    <source>
        <dbReference type="SAM" id="Phobius"/>
    </source>
</evidence>
<keyword evidence="1 4" id="KW-0812">Transmembrane</keyword>
<dbReference type="AlphaFoldDB" id="A0AAD0RNT9"/>
<evidence type="ECO:0000313" key="6">
    <source>
        <dbReference type="EMBL" id="AXT44730.1"/>
    </source>
</evidence>
<feature type="transmembrane region" description="Helical" evidence="4">
    <location>
        <begin position="337"/>
        <end position="358"/>
    </location>
</feature>
<reference evidence="6 7" key="1">
    <citation type="submission" date="2018-08" db="EMBL/GenBank/DDBJ databases">
        <title>Complete genome sequence of JP2-74.</title>
        <authorList>
            <person name="Wu L."/>
        </authorList>
    </citation>
    <scope>NUCLEOTIDE SEQUENCE [LARGE SCALE GENOMIC DNA]</scope>
    <source>
        <strain evidence="6 7">JP2-74</strain>
    </source>
</reference>
<dbReference type="Gene3D" id="1.20.1250.20">
    <property type="entry name" value="MFS general substrate transporter like domains"/>
    <property type="match status" value="1"/>
</dbReference>
<dbReference type="GO" id="GO:0022857">
    <property type="term" value="F:transmembrane transporter activity"/>
    <property type="evidence" value="ECO:0007669"/>
    <property type="project" value="InterPro"/>
</dbReference>
<feature type="transmembrane region" description="Helical" evidence="4">
    <location>
        <begin position="77"/>
        <end position="95"/>
    </location>
</feature>